<reference evidence="1" key="2">
    <citation type="submission" date="2020-09" db="EMBL/GenBank/DDBJ databases">
        <authorList>
            <person name="Sun Q."/>
            <person name="Kim S."/>
        </authorList>
    </citation>
    <scope>NUCLEOTIDE SEQUENCE</scope>
    <source>
        <strain evidence="1">KCTC 42650</strain>
    </source>
</reference>
<evidence type="ECO:0008006" key="3">
    <source>
        <dbReference type="Google" id="ProtNLM"/>
    </source>
</evidence>
<comment type="caution">
    <text evidence="1">The sequence shown here is derived from an EMBL/GenBank/DDBJ whole genome shotgun (WGS) entry which is preliminary data.</text>
</comment>
<name>A0A8J3H190_9RHOB</name>
<reference evidence="1" key="1">
    <citation type="journal article" date="2014" name="Int. J. Syst. Evol. Microbiol.">
        <title>Complete genome sequence of Corynebacterium casei LMG S-19264T (=DSM 44701T), isolated from a smear-ripened cheese.</title>
        <authorList>
            <consortium name="US DOE Joint Genome Institute (JGI-PGF)"/>
            <person name="Walter F."/>
            <person name="Albersmeier A."/>
            <person name="Kalinowski J."/>
            <person name="Ruckert C."/>
        </authorList>
    </citation>
    <scope>NUCLEOTIDE SEQUENCE</scope>
    <source>
        <strain evidence="1">KCTC 42650</strain>
    </source>
</reference>
<dbReference type="AlphaFoldDB" id="A0A8J3H190"/>
<dbReference type="InterPro" id="IPR036465">
    <property type="entry name" value="vWFA_dom_sf"/>
</dbReference>
<dbReference type="EMBL" id="BNCJ01000024">
    <property type="protein sequence ID" value="GHF70104.1"/>
    <property type="molecule type" value="Genomic_DNA"/>
</dbReference>
<organism evidence="1 2">
    <name type="scientific">Seohaeicola zhoushanensis</name>
    <dbReference type="NCBI Taxonomy" id="1569283"/>
    <lineage>
        <taxon>Bacteria</taxon>
        <taxon>Pseudomonadati</taxon>
        <taxon>Pseudomonadota</taxon>
        <taxon>Alphaproteobacteria</taxon>
        <taxon>Rhodobacterales</taxon>
        <taxon>Roseobacteraceae</taxon>
        <taxon>Seohaeicola</taxon>
    </lineage>
</organism>
<gene>
    <name evidence="1" type="ORF">GCM10017056_46440</name>
</gene>
<accession>A0A8J3H190</accession>
<keyword evidence="2" id="KW-1185">Reference proteome</keyword>
<evidence type="ECO:0000313" key="1">
    <source>
        <dbReference type="EMBL" id="GHF70104.1"/>
    </source>
</evidence>
<dbReference type="SUPFAM" id="SSF53300">
    <property type="entry name" value="vWA-like"/>
    <property type="match status" value="1"/>
</dbReference>
<protein>
    <recommendedName>
        <fullName evidence="3">VWA domain-containing protein</fullName>
    </recommendedName>
</protein>
<dbReference type="Proteomes" id="UP000626220">
    <property type="component" value="Unassembled WGS sequence"/>
</dbReference>
<dbReference type="Gene3D" id="3.40.50.410">
    <property type="entry name" value="von Willebrand factor, type A domain"/>
    <property type="match status" value="1"/>
</dbReference>
<evidence type="ECO:0000313" key="2">
    <source>
        <dbReference type="Proteomes" id="UP000626220"/>
    </source>
</evidence>
<proteinExistence type="predicted"/>
<sequence>MTMLPAIIRPTKTTALTRAVAAFKAQRRPVHIGMIIDATGSREHSWEQAQTAQLRMFKDLAGLKALQLRLLEFGGGKLSDYGWQSDALQVAKKMAAVRCRQGLTQFIPALEAFAKDETKADALILIGDAFEECSTAVLMPSWNLRDRGTRVFCFHEGDDPVARSAFNAIAETTGGRSIKLGDQLPLADLCSGAALLAAGGKDALKRLPNAKARQLLLPPPKP</sequence>